<dbReference type="STRING" id="366602.Caul_2262"/>
<dbReference type="eggNOG" id="ENOG502ZRMI">
    <property type="taxonomic scope" value="Bacteria"/>
</dbReference>
<protein>
    <submittedName>
        <fullName evidence="1">Uncharacterized protein</fullName>
    </submittedName>
</protein>
<name>B0T8P6_CAUSK</name>
<dbReference type="EMBL" id="CP000927">
    <property type="protein sequence ID" value="ABZ71389.1"/>
    <property type="molecule type" value="Genomic_DNA"/>
</dbReference>
<dbReference type="AlphaFoldDB" id="B0T8P6"/>
<gene>
    <name evidence="1" type="ordered locus">Caul_2262</name>
</gene>
<reference evidence="1" key="1">
    <citation type="submission" date="2008-01" db="EMBL/GenBank/DDBJ databases">
        <title>Complete sequence of chromosome of Caulobacter sp. K31.</title>
        <authorList>
            <consortium name="US DOE Joint Genome Institute"/>
            <person name="Copeland A."/>
            <person name="Lucas S."/>
            <person name="Lapidus A."/>
            <person name="Barry K."/>
            <person name="Glavina del Rio T."/>
            <person name="Dalin E."/>
            <person name="Tice H."/>
            <person name="Pitluck S."/>
            <person name="Bruce D."/>
            <person name="Goodwin L."/>
            <person name="Thompson L.S."/>
            <person name="Brettin T."/>
            <person name="Detter J.C."/>
            <person name="Han C."/>
            <person name="Schmutz J."/>
            <person name="Larimer F."/>
            <person name="Land M."/>
            <person name="Hauser L."/>
            <person name="Kyrpides N."/>
            <person name="Kim E."/>
            <person name="Stephens C."/>
            <person name="Richardson P."/>
        </authorList>
    </citation>
    <scope>NUCLEOTIDE SEQUENCE [LARGE SCALE GENOMIC DNA]</scope>
    <source>
        <strain evidence="1">K31</strain>
    </source>
</reference>
<sequence>MTNDSRTNNIRELDRATLRVPSKTLAAIDKARAARPGVVSRNTWLTEAIAEKLAREHDASAPIGGQLRHA</sequence>
<accession>B0T8P6</accession>
<proteinExistence type="predicted"/>
<dbReference type="HOGENOM" id="CLU_201300_0_0_5"/>
<evidence type="ECO:0000313" key="1">
    <source>
        <dbReference type="EMBL" id="ABZ71389.1"/>
    </source>
</evidence>
<organism evidence="1">
    <name type="scientific">Caulobacter sp. (strain K31)</name>
    <dbReference type="NCBI Taxonomy" id="366602"/>
    <lineage>
        <taxon>Bacteria</taxon>
        <taxon>Pseudomonadati</taxon>
        <taxon>Pseudomonadota</taxon>
        <taxon>Alphaproteobacteria</taxon>
        <taxon>Caulobacterales</taxon>
        <taxon>Caulobacteraceae</taxon>
        <taxon>Caulobacter</taxon>
    </lineage>
</organism>
<dbReference type="KEGG" id="cak:Caul_2262"/>